<feature type="transmembrane region" description="Helical" evidence="1">
    <location>
        <begin position="381"/>
        <end position="404"/>
    </location>
</feature>
<feature type="transmembrane region" description="Helical" evidence="1">
    <location>
        <begin position="951"/>
        <end position="968"/>
    </location>
</feature>
<evidence type="ECO:0000256" key="1">
    <source>
        <dbReference type="SAM" id="Phobius"/>
    </source>
</evidence>
<dbReference type="PRINTS" id="PR00702">
    <property type="entry name" value="ACRIFLAVINRP"/>
</dbReference>
<feature type="transmembrane region" description="Helical" evidence="1">
    <location>
        <begin position="518"/>
        <end position="538"/>
    </location>
</feature>
<dbReference type="PANTHER" id="PTHR32063:SF76">
    <property type="entry name" value="EFFLUX PUMP MEMBRANE TRANSPORTER"/>
    <property type="match status" value="1"/>
</dbReference>
<dbReference type="Gene3D" id="1.20.1640.10">
    <property type="entry name" value="Multidrug efflux transporter AcrB transmembrane domain"/>
    <property type="match status" value="2"/>
</dbReference>
<feature type="transmembrane region" description="Helical" evidence="1">
    <location>
        <begin position="430"/>
        <end position="450"/>
    </location>
</feature>
<feature type="transmembrane region" description="Helical" evidence="1">
    <location>
        <begin position="846"/>
        <end position="866"/>
    </location>
</feature>
<gene>
    <name evidence="2" type="ORF">BIY22_00965</name>
</gene>
<dbReference type="OrthoDB" id="5833256at2"/>
<dbReference type="EMBL" id="MJMJ01000001">
    <property type="protein sequence ID" value="OLQ93094.1"/>
    <property type="molecule type" value="Genomic_DNA"/>
</dbReference>
<dbReference type="SUPFAM" id="SSF82693">
    <property type="entry name" value="Multidrug efflux transporter AcrB pore domain, PN1, PN2, PC1 and PC2 subdomains"/>
    <property type="match status" value="4"/>
</dbReference>
<reference evidence="2 3" key="1">
    <citation type="submission" date="2016-09" db="EMBL/GenBank/DDBJ databases">
        <title>Genomic Taxonomy of the Vibrionaceae.</title>
        <authorList>
            <person name="Gonzalez-Castillo A."/>
            <person name="Gomez-Gil B."/>
            <person name="Enciso-Ibarra K."/>
        </authorList>
    </citation>
    <scope>NUCLEOTIDE SEQUENCE [LARGE SCALE GENOMIC DNA]</scope>
    <source>
        <strain evidence="2 3">CAIM 703</strain>
    </source>
</reference>
<feature type="transmembrane region" description="Helical" evidence="1">
    <location>
        <begin position="902"/>
        <end position="923"/>
    </location>
</feature>
<dbReference type="SUPFAM" id="SSF82714">
    <property type="entry name" value="Multidrug efflux transporter AcrB TolC docking domain, DN and DC subdomains"/>
    <property type="match status" value="2"/>
</dbReference>
<dbReference type="PANTHER" id="PTHR32063">
    <property type="match status" value="1"/>
</dbReference>
<dbReference type="InterPro" id="IPR001036">
    <property type="entry name" value="Acrflvin-R"/>
</dbReference>
<keyword evidence="1" id="KW-0472">Membrane</keyword>
<feature type="transmembrane region" description="Helical" evidence="1">
    <location>
        <begin position="980"/>
        <end position="1006"/>
    </location>
</feature>
<feature type="transmembrane region" description="Helical" evidence="1">
    <location>
        <begin position="873"/>
        <end position="896"/>
    </location>
</feature>
<protein>
    <submittedName>
        <fullName evidence="2">Multidrug transporter</fullName>
    </submittedName>
</protein>
<keyword evidence="1" id="KW-0812">Transmembrane</keyword>
<dbReference type="Proteomes" id="UP000186313">
    <property type="component" value="Unassembled WGS sequence"/>
</dbReference>
<keyword evidence="1" id="KW-1133">Transmembrane helix</keyword>
<dbReference type="Gene3D" id="3.30.2090.10">
    <property type="entry name" value="Multidrug efflux transporter AcrB TolC docking domain, DN and DC subdomains"/>
    <property type="match status" value="2"/>
</dbReference>
<dbReference type="GO" id="GO:0005886">
    <property type="term" value="C:plasma membrane"/>
    <property type="evidence" value="ECO:0007669"/>
    <property type="project" value="TreeGrafter"/>
</dbReference>
<dbReference type="SUPFAM" id="SSF82866">
    <property type="entry name" value="Multidrug efflux transporter AcrB transmembrane domain"/>
    <property type="match status" value="2"/>
</dbReference>
<proteinExistence type="predicted"/>
<dbReference type="RefSeq" id="WP_075705733.1">
    <property type="nucleotide sequence ID" value="NZ_MJMJ01000001.1"/>
</dbReference>
<accession>A0A1Q9HQE3</accession>
<dbReference type="Gene3D" id="3.30.70.1320">
    <property type="entry name" value="Multidrug efflux transporter AcrB pore domain like"/>
    <property type="match status" value="1"/>
</dbReference>
<feature type="transmembrane region" description="Helical" evidence="1">
    <location>
        <begin position="462"/>
        <end position="489"/>
    </location>
</feature>
<dbReference type="AlphaFoldDB" id="A0A1Q9HQE3"/>
<sequence>MFEFFVKRPKFAIVLSTLITMIGALAALQSPMGRYPDVSPVTIEVYTWMDGASAEVVAKSVAPVIEQRVNGTPGMEYMKSTSNSDGSYYLQVVFNNQVDPDRAATLVKNRVDLAMPELPSSVVSNGVTVEKFTSGMVMALAVTDKSGDASELEINAFSGGLLKEALQRVSGVSKVQIIGEKKYAMRVWTDPVKMAKYKVNIEDVGYAISAQNKIAGAGRVVGDQLEYSLSVDGGLEEKTAFENIVIRNASLSKTVFLKDIARVELGSESYVANAYVDSGVGSLIFVYRTPDANAMAVGSSIKELISSLNTPFEIEAVYDTTEFVSGAIDTVLETLVLAVIIVSLVTWLFMQSIRLTIISISAIPVSLIGTFALMHACNIDINIISMFGLVMAIGIVVDAAIIVIENTEATLHNNPDITVEEAIIEAGKTVVSPIIASALVLLAVFAPTIFMNGMTGIIFGQFGIVLCSSVLVSTFVALTLTPALCALLMKREQKGILARSIEKLISFKISGFTSLTRGAVRFPLCSILLLGGLLFMTYQQSEQLSSGMLPEEDTNAVFVIGSFPPGTSLPVTDNAFQALSDEIMQLEGVSNVIGASGFNLLTSSPEMNSLMMVATMPPMTERSVSDAELAEAINELLAKQQGLYGFAFKPPVIPELGTVNGVSFTITDSLSRTPTELANLVNELLVDINNDDSVSSAYTQFNVDKPSLKLHLNRVGLDSYGADYANVVSGLQAFMGGMYINTFNLGGRNYKVMLQNDPKFTKDKHALSKLNLVQANGRLIPATKVLTMEEITVPSFLDRFNATQSVAIDVMPSQSSGDAINFLQQLDLPEGISIEFTGTALEEIKAGNQAIIVFSLALVICFLVLVAQYESWLIPTVIMLTVPTAVTGIVGGVLWLGGDINILTQLSAVLLIGMTVRNAILIVEFAKSLREKQGLSIRDAAIEAMRQRARAVFMTAFSFAVGVIPLMLADGVGNGGQKALGFASFGGIVTATFIGCIFAGVFFVVIQNLRELGKRRA</sequence>
<dbReference type="STRING" id="1381081.BIY22_00965"/>
<organism evidence="2 3">
    <name type="scientific">Vibrio panuliri</name>
    <dbReference type="NCBI Taxonomy" id="1381081"/>
    <lineage>
        <taxon>Bacteria</taxon>
        <taxon>Pseudomonadati</taxon>
        <taxon>Pseudomonadota</taxon>
        <taxon>Gammaproteobacteria</taxon>
        <taxon>Vibrionales</taxon>
        <taxon>Vibrionaceae</taxon>
        <taxon>Vibrio</taxon>
    </lineage>
</organism>
<feature type="transmembrane region" description="Helical" evidence="1">
    <location>
        <begin position="357"/>
        <end position="375"/>
    </location>
</feature>
<comment type="caution">
    <text evidence="2">The sequence shown here is derived from an EMBL/GenBank/DDBJ whole genome shotgun (WGS) entry which is preliminary data.</text>
</comment>
<name>A0A1Q9HQE3_9VIBR</name>
<dbReference type="Gene3D" id="3.30.70.1440">
    <property type="entry name" value="Multidrug efflux transporter AcrB pore domain"/>
    <property type="match status" value="1"/>
</dbReference>
<evidence type="ECO:0000313" key="3">
    <source>
        <dbReference type="Proteomes" id="UP000186313"/>
    </source>
</evidence>
<evidence type="ECO:0000313" key="2">
    <source>
        <dbReference type="EMBL" id="OLQ93094.1"/>
    </source>
</evidence>
<dbReference type="Pfam" id="PF00873">
    <property type="entry name" value="ACR_tran"/>
    <property type="match status" value="1"/>
</dbReference>
<feature type="transmembrane region" description="Helical" evidence="1">
    <location>
        <begin position="331"/>
        <end position="350"/>
    </location>
</feature>
<dbReference type="InterPro" id="IPR027463">
    <property type="entry name" value="AcrB_DN_DC_subdom"/>
</dbReference>
<dbReference type="GO" id="GO:0042910">
    <property type="term" value="F:xenobiotic transmembrane transporter activity"/>
    <property type="evidence" value="ECO:0007669"/>
    <property type="project" value="TreeGrafter"/>
</dbReference>
<dbReference type="Gene3D" id="3.30.70.1430">
    <property type="entry name" value="Multidrug efflux transporter AcrB pore domain"/>
    <property type="match status" value="2"/>
</dbReference>